<dbReference type="GO" id="GO:0016829">
    <property type="term" value="F:lyase activity"/>
    <property type="evidence" value="ECO:0007669"/>
    <property type="project" value="UniProtKB-UniRule"/>
</dbReference>
<evidence type="ECO:0000313" key="4">
    <source>
        <dbReference type="Proteomes" id="UP000427769"/>
    </source>
</evidence>
<name>A0A5K7Z9V1_9BACT</name>
<dbReference type="InterPro" id="IPR002822">
    <property type="entry name" value="Ni_insertion"/>
</dbReference>
<dbReference type="Proteomes" id="UP000427769">
    <property type="component" value="Chromosome"/>
</dbReference>
<accession>A0A5K7Z9V1</accession>
<keyword evidence="4" id="KW-1185">Reference proteome</keyword>
<evidence type="ECO:0000313" key="3">
    <source>
        <dbReference type="EMBL" id="BBO73257.1"/>
    </source>
</evidence>
<dbReference type="EMBL" id="AP021875">
    <property type="protein sequence ID" value="BBO73257.1"/>
    <property type="molecule type" value="Genomic_DNA"/>
</dbReference>
<dbReference type="AlphaFoldDB" id="A0A5K7Z9V1"/>
<dbReference type="Gene3D" id="3.30.70.1380">
    <property type="entry name" value="Transcriptional regulatory protein pf0864 domain like"/>
    <property type="match status" value="1"/>
</dbReference>
<reference evidence="3 4" key="1">
    <citation type="submission" date="2019-11" db="EMBL/GenBank/DDBJ databases">
        <title>Comparative genomics of hydrocarbon-degrading Desulfosarcina strains.</title>
        <authorList>
            <person name="Watanabe M."/>
            <person name="Kojima H."/>
            <person name="Fukui M."/>
        </authorList>
    </citation>
    <scope>NUCLEOTIDE SEQUENCE [LARGE SCALE GENOMIC DNA]</scope>
    <source>
        <strain evidence="3 4">PP31</strain>
    </source>
</reference>
<proteinExistence type="inferred from homology"/>
<dbReference type="PANTHER" id="PTHR36566">
    <property type="entry name" value="NICKEL INSERTION PROTEIN-RELATED"/>
    <property type="match status" value="1"/>
</dbReference>
<comment type="similarity">
    <text evidence="2">Belongs to the LarC family.</text>
</comment>
<sequence length="383" mass="41660">MFLGAFVDMGVPIDWLQKRIHGIGLEKFDIVARDVKKNGIGAKQVTVIEKGHSHPRNYGDIVRLIDDGALSDKVKKASMDIFSRIAEAEAKVHRCEIEDVHFHEVGAVDSIVDIVGAALCLDYFNIESSTSSPLPLGSGFVDCAHGKLPIPAPATLEILNGIPVYGGSSDGEQVTPTGAGIIASIAREFGPIPPMKIERIGYGSGSRETCDTPNLLRVFAGVRTDAQSQVTGDAVCVVETNIDDMNPELYGYVMEKLFQEGALDVCLIPGTMKKNRPGTKIEVLCPPEKKDAVAACLLAETSTIGVRYQWVQRDILKRFKATVKTRFGEIQVKCVQGPSGHRRCTPEFDSCRKVAQEKNVPLAEIYDVVTGAVQDENLLTFMD</sequence>
<keyword evidence="2" id="KW-0456">Lyase</keyword>
<dbReference type="Pfam" id="PF01969">
    <property type="entry name" value="Ni_insertion"/>
    <property type="match status" value="1"/>
</dbReference>
<dbReference type="GO" id="GO:0016151">
    <property type="term" value="F:nickel cation binding"/>
    <property type="evidence" value="ECO:0007669"/>
    <property type="project" value="UniProtKB-UniRule"/>
</dbReference>
<gene>
    <name evidence="3" type="ORF">DSCW_06740</name>
</gene>
<dbReference type="KEGG" id="dwd:DSCW_06740"/>
<dbReference type="Gene3D" id="3.10.20.300">
    <property type="entry name" value="mk0293 like domain"/>
    <property type="match status" value="1"/>
</dbReference>
<dbReference type="HAMAP" id="MF_01074">
    <property type="entry name" value="LarC"/>
    <property type="match status" value="1"/>
</dbReference>
<dbReference type="NCBIfam" id="TIGR00299">
    <property type="entry name" value="nickel pincer cofactor biosynthesis protein LarC"/>
    <property type="match status" value="1"/>
</dbReference>
<protein>
    <recommendedName>
        <fullName evidence="2">Putative nickel insertion protein</fullName>
    </recommendedName>
</protein>
<organism evidence="3 4">
    <name type="scientific">Desulfosarcina widdelii</name>
    <dbReference type="NCBI Taxonomy" id="947919"/>
    <lineage>
        <taxon>Bacteria</taxon>
        <taxon>Pseudomonadati</taxon>
        <taxon>Thermodesulfobacteriota</taxon>
        <taxon>Desulfobacteria</taxon>
        <taxon>Desulfobacterales</taxon>
        <taxon>Desulfosarcinaceae</taxon>
        <taxon>Desulfosarcina</taxon>
    </lineage>
</organism>
<evidence type="ECO:0000256" key="2">
    <source>
        <dbReference type="HAMAP-Rule" id="MF_01074"/>
    </source>
</evidence>
<evidence type="ECO:0000256" key="1">
    <source>
        <dbReference type="ARBA" id="ARBA00022596"/>
    </source>
</evidence>
<keyword evidence="1 2" id="KW-0533">Nickel</keyword>
<dbReference type="PANTHER" id="PTHR36566:SF1">
    <property type="entry name" value="PYRIDINIUM-3,5-BISTHIOCARBOXYLIC ACID MONONUCLEOTIDE NICKEL INSERTION PROTEIN"/>
    <property type="match status" value="1"/>
</dbReference>